<dbReference type="RefSeq" id="WP_092789576.1">
    <property type="nucleotide sequence ID" value="NZ_FOPC01000003.1"/>
</dbReference>
<dbReference type="SUPFAM" id="SSF48371">
    <property type="entry name" value="ARM repeat"/>
    <property type="match status" value="1"/>
</dbReference>
<evidence type="ECO:0000313" key="3">
    <source>
        <dbReference type="EMBL" id="SFG36472.1"/>
    </source>
</evidence>
<dbReference type="Gene3D" id="1.25.10.10">
    <property type="entry name" value="Leucine-rich Repeat Variant"/>
    <property type="match status" value="1"/>
</dbReference>
<accession>A0A1I2R7M9</accession>
<protein>
    <recommendedName>
        <fullName evidence="5">HEAT repeat-containing protein</fullName>
    </recommendedName>
</protein>
<evidence type="ECO:0000313" key="4">
    <source>
        <dbReference type="Proteomes" id="UP000199642"/>
    </source>
</evidence>
<evidence type="ECO:0000256" key="2">
    <source>
        <dbReference type="SAM" id="SignalP"/>
    </source>
</evidence>
<feature type="signal peptide" evidence="2">
    <location>
        <begin position="1"/>
        <end position="22"/>
    </location>
</feature>
<gene>
    <name evidence="3" type="ORF">SAMN04487988_103108</name>
</gene>
<proteinExistence type="predicted"/>
<dbReference type="InterPro" id="IPR016024">
    <property type="entry name" value="ARM-type_fold"/>
</dbReference>
<dbReference type="AlphaFoldDB" id="A0A1I2R7M9"/>
<dbReference type="OrthoDB" id="835661at2"/>
<organism evidence="3 4">
    <name type="scientific">Algoriphagus hitonicola</name>
    <dbReference type="NCBI Taxonomy" id="435880"/>
    <lineage>
        <taxon>Bacteria</taxon>
        <taxon>Pseudomonadati</taxon>
        <taxon>Bacteroidota</taxon>
        <taxon>Cytophagia</taxon>
        <taxon>Cytophagales</taxon>
        <taxon>Cyclobacteriaceae</taxon>
        <taxon>Algoriphagus</taxon>
    </lineage>
</organism>
<sequence length="521" mass="60549">MNGMKKTKVLFPLLFLFFTAQGQEIDSLFSDSLQLQQELIRQENISNLSYQFRLMEEPSSELDSLFDFEETDSGWVSPKETDWAKLDSLHGVFVGYNPSLEYVIYEDIADQGGLENYLQTLIRTGDFVPGFDPNSNKIDLVLEASKDVFRPLHEYKLRILADYKLFWVTIIVLFFLITAALMITSMLIFKSQRNKRENLKKEYDELIIGPLTSLLFEKDLEEIKQISKLDLVEIFPEKLFDKPLFKQVMIERIIGLNKKMKGEFKDKLKAFYKATGLMDITRRNLKSKRWDIITTGLVQVNEMDLSELLQEVKKHTNSSNFHVRSQSGATLLNVSSTVNLDFLRDQKYPLSEWQQMNYLRIIKFVHNTKSLELDKLFRSENPSVRLFGIKLVRMLGRLDLLTGLKELSTKASDEEKIELLKTYETIGAHMEVDFINSCIQSENQELQLEAVKVAGQLGDEKSLQLIIGLFAHNPDFELKKSLMRSMYLLNPETFERYTKDQFSEEIVRIRAHILDPLLTHV</sequence>
<keyword evidence="2" id="KW-0732">Signal</keyword>
<dbReference type="STRING" id="435880.SAMN04487988_103108"/>
<dbReference type="EMBL" id="FOPC01000003">
    <property type="protein sequence ID" value="SFG36472.1"/>
    <property type="molecule type" value="Genomic_DNA"/>
</dbReference>
<feature type="chain" id="PRO_5011595090" description="HEAT repeat-containing protein" evidence="2">
    <location>
        <begin position="23"/>
        <end position="521"/>
    </location>
</feature>
<keyword evidence="1" id="KW-0812">Transmembrane</keyword>
<evidence type="ECO:0008006" key="5">
    <source>
        <dbReference type="Google" id="ProtNLM"/>
    </source>
</evidence>
<evidence type="ECO:0000256" key="1">
    <source>
        <dbReference type="SAM" id="Phobius"/>
    </source>
</evidence>
<keyword evidence="1" id="KW-0472">Membrane</keyword>
<dbReference type="InterPro" id="IPR011989">
    <property type="entry name" value="ARM-like"/>
</dbReference>
<name>A0A1I2R7M9_9BACT</name>
<reference evidence="4" key="1">
    <citation type="submission" date="2016-10" db="EMBL/GenBank/DDBJ databases">
        <authorList>
            <person name="Varghese N."/>
            <person name="Submissions S."/>
        </authorList>
    </citation>
    <scope>NUCLEOTIDE SEQUENCE [LARGE SCALE GENOMIC DNA]</scope>
    <source>
        <strain evidence="4">DSM 19315</strain>
    </source>
</reference>
<keyword evidence="4" id="KW-1185">Reference proteome</keyword>
<feature type="transmembrane region" description="Helical" evidence="1">
    <location>
        <begin position="165"/>
        <end position="189"/>
    </location>
</feature>
<keyword evidence="1" id="KW-1133">Transmembrane helix</keyword>
<dbReference type="Proteomes" id="UP000199642">
    <property type="component" value="Unassembled WGS sequence"/>
</dbReference>